<dbReference type="RefSeq" id="WP_013322094.1">
    <property type="nucleotide sequence ID" value="NC_014501.1"/>
</dbReference>
<protein>
    <submittedName>
        <fullName evidence="2">Putative anti-sigma regulatory factor, serine/threonine protein kinase</fullName>
    </submittedName>
</protein>
<dbReference type="HOGENOM" id="CLU_090336_16_1_3"/>
<organism evidence="2 3">
    <name type="scientific">Gloeothece verrucosa (strain PCC 7822)</name>
    <name type="common">Cyanothece sp. (strain PCC 7822)</name>
    <dbReference type="NCBI Taxonomy" id="497965"/>
    <lineage>
        <taxon>Bacteria</taxon>
        <taxon>Bacillati</taxon>
        <taxon>Cyanobacteriota</taxon>
        <taxon>Cyanophyceae</taxon>
        <taxon>Oscillatoriophycideae</taxon>
        <taxon>Chroococcales</taxon>
        <taxon>Aphanothecaceae</taxon>
        <taxon>Gloeothece</taxon>
        <taxon>Gloeothece verrucosa</taxon>
    </lineage>
</organism>
<keyword evidence="2" id="KW-0808">Transferase</keyword>
<dbReference type="Proteomes" id="UP000008206">
    <property type="component" value="Chromosome"/>
</dbReference>
<dbReference type="GO" id="GO:0004674">
    <property type="term" value="F:protein serine/threonine kinase activity"/>
    <property type="evidence" value="ECO:0007669"/>
    <property type="project" value="UniProtKB-KW"/>
</dbReference>
<gene>
    <name evidence="2" type="ordered locus">Cyan7822_2006</name>
</gene>
<dbReference type="Pfam" id="PF13581">
    <property type="entry name" value="HATPase_c_2"/>
    <property type="match status" value="1"/>
</dbReference>
<dbReference type="InterPro" id="IPR036890">
    <property type="entry name" value="HATPase_C_sf"/>
</dbReference>
<keyword evidence="3" id="KW-1185">Reference proteome</keyword>
<accession>E0UBP4</accession>
<evidence type="ECO:0000259" key="1">
    <source>
        <dbReference type="Pfam" id="PF13581"/>
    </source>
</evidence>
<name>E0UBP4_GLOV7</name>
<dbReference type="OrthoDB" id="424943at2"/>
<dbReference type="InterPro" id="IPR003594">
    <property type="entry name" value="HATPase_dom"/>
</dbReference>
<reference evidence="3" key="1">
    <citation type="journal article" date="2011" name="MBio">
        <title>Novel metabolic attributes of the genus Cyanothece, comprising a group of unicellular nitrogen-fixing Cyanobacteria.</title>
        <authorList>
            <person name="Bandyopadhyay A."/>
            <person name="Elvitigala T."/>
            <person name="Welsh E."/>
            <person name="Stockel J."/>
            <person name="Liberton M."/>
            <person name="Min H."/>
            <person name="Sherman L.A."/>
            <person name="Pakrasi H.B."/>
        </authorList>
    </citation>
    <scope>NUCLEOTIDE SEQUENCE [LARGE SCALE GENOMIC DNA]</scope>
    <source>
        <strain evidence="3">PCC 7822</strain>
    </source>
</reference>
<dbReference type="eggNOG" id="COG2172">
    <property type="taxonomic scope" value="Bacteria"/>
</dbReference>
<feature type="domain" description="Histidine kinase/HSP90-like ATPase" evidence="1">
    <location>
        <begin position="29"/>
        <end position="150"/>
    </location>
</feature>
<dbReference type="SUPFAM" id="SSF55874">
    <property type="entry name" value="ATPase domain of HSP90 chaperone/DNA topoisomerase II/histidine kinase"/>
    <property type="match status" value="1"/>
</dbReference>
<sequence>MELTNNYHINEQEIEHLFRLRVGTELQELIPVLKWFENSTELILPETTLWQAKVALAEGFTNTVRYAHENLPKETPIDLEILIYSTYLEMKIWDRGKPFDLHKKLKELKESSEDPLQKEGDRGLIFMQGFTDELDYIRLSNQQNCLIMRKKISKN</sequence>
<dbReference type="AlphaFoldDB" id="E0UBP4"/>
<proteinExistence type="predicted"/>
<keyword evidence="2" id="KW-0418">Kinase</keyword>
<dbReference type="CDD" id="cd16936">
    <property type="entry name" value="HATPase_RsbW-like"/>
    <property type="match status" value="1"/>
</dbReference>
<dbReference type="KEGG" id="cyj:Cyan7822_2006"/>
<evidence type="ECO:0000313" key="2">
    <source>
        <dbReference type="EMBL" id="ADN13988.1"/>
    </source>
</evidence>
<keyword evidence="2" id="KW-0723">Serine/threonine-protein kinase</keyword>
<evidence type="ECO:0000313" key="3">
    <source>
        <dbReference type="Proteomes" id="UP000008206"/>
    </source>
</evidence>
<dbReference type="Gene3D" id="3.30.565.10">
    <property type="entry name" value="Histidine kinase-like ATPase, C-terminal domain"/>
    <property type="match status" value="1"/>
</dbReference>
<dbReference type="STRING" id="497965.Cyan7822_2006"/>
<dbReference type="EMBL" id="CP002198">
    <property type="protein sequence ID" value="ADN13988.1"/>
    <property type="molecule type" value="Genomic_DNA"/>
</dbReference>